<protein>
    <recommendedName>
        <fullName evidence="4">Prebacteriocin</fullName>
    </recommendedName>
</protein>
<reference evidence="2" key="1">
    <citation type="submission" date="2009-01" db="EMBL/GenBank/DDBJ databases">
        <authorList>
            <person name="Qin X."/>
            <person name="Bachman B."/>
            <person name="Battles P."/>
            <person name="Bell A."/>
            <person name="Bess C."/>
            <person name="Bickham C."/>
            <person name="Chaboub L."/>
            <person name="Chen D."/>
            <person name="Coyle M."/>
            <person name="Deiros D.R."/>
            <person name="Dinh H."/>
            <person name="Forbes L."/>
            <person name="Fowler G."/>
            <person name="Francisco L."/>
            <person name="Fu Q."/>
            <person name="Gubbala S."/>
            <person name="Hale W."/>
            <person name="Han Y."/>
            <person name="Hemphill L."/>
            <person name="Highlander S.K."/>
            <person name="Hirani K."/>
            <person name="Hogues M."/>
            <person name="Jackson L."/>
            <person name="Jakkamsetti A."/>
            <person name="Javaid M."/>
            <person name="Jiang H."/>
            <person name="Korchina V."/>
            <person name="Kovar C."/>
            <person name="Lara F."/>
            <person name="Lee S."/>
            <person name="Mata R."/>
            <person name="Mathew T."/>
            <person name="Moen C."/>
            <person name="Morales K."/>
            <person name="Munidasa M."/>
            <person name="Nazareth L."/>
            <person name="Ngo R."/>
            <person name="Nguyen L."/>
            <person name="Okwuonu G."/>
            <person name="Ongeri F."/>
            <person name="Patil S."/>
            <person name="Petrosino J."/>
            <person name="Pham C."/>
            <person name="Pham P."/>
            <person name="Pu L.-L."/>
            <person name="Puazo M."/>
            <person name="Raj R."/>
            <person name="Reid J."/>
            <person name="Rouhana J."/>
            <person name="Saada N."/>
            <person name="Shang Y."/>
            <person name="Simmons D."/>
            <person name="Thornton R."/>
            <person name="Warren J."/>
            <person name="Weissenberger G."/>
            <person name="Zhang J."/>
            <person name="Zhang L."/>
            <person name="Zhou C."/>
            <person name="Zhu D."/>
            <person name="Muzny D."/>
            <person name="Worley K."/>
            <person name="Gibbs R."/>
        </authorList>
    </citation>
    <scope>NUCLEOTIDE SEQUENCE [LARGE SCALE GENOMIC DNA]</scope>
    <source>
        <strain evidence="2">LMS2-1</strain>
    </source>
</reference>
<keyword evidence="1" id="KW-0079">Bacteriocin immunity</keyword>
<evidence type="ECO:0000256" key="1">
    <source>
        <dbReference type="ARBA" id="ARBA00023025"/>
    </source>
</evidence>
<dbReference type="HOGENOM" id="CLU_2130334_0_0_9"/>
<dbReference type="SUPFAM" id="SSF109797">
    <property type="entry name" value="Bacteriocin immunity protein-like"/>
    <property type="match status" value="1"/>
</dbReference>
<comment type="caution">
    <text evidence="2">The sequence shown here is derived from an EMBL/GenBank/DDBJ whole genome shotgun (WGS) entry which is preliminary data.</text>
</comment>
<dbReference type="GO" id="GO:0030153">
    <property type="term" value="P:bacteriocin immunity"/>
    <property type="evidence" value="ECO:0007669"/>
    <property type="project" value="UniProtKB-KW"/>
</dbReference>
<sequence>MVAGSIVLGGTVMSDKKQALFEMLSKAYSSPAVKADAKLKQIIESNAKQLEDAEDKTAYVAVVTQLSHDISKYYLIHHTIPAEMIAVFNAIKADVPADQVNAKRYRDQALAAGLIAIPIVWGGGH</sequence>
<dbReference type="EMBL" id="ACIZ01000091">
    <property type="protein sequence ID" value="EEN79747.1"/>
    <property type="molecule type" value="Genomic_DNA"/>
</dbReference>
<proteinExistence type="predicted"/>
<organism evidence="2 3">
    <name type="scientific">Lacticaseibacillus rhamnosus (strain LMS2-1)</name>
    <dbReference type="NCBI Taxonomy" id="525361"/>
    <lineage>
        <taxon>Bacteria</taxon>
        <taxon>Bacillati</taxon>
        <taxon>Bacillota</taxon>
        <taxon>Bacilli</taxon>
        <taxon>Lactobacillales</taxon>
        <taxon>Lactobacillaceae</taxon>
        <taxon>Lacticaseibacillus</taxon>
    </lineage>
</organism>
<keyword evidence="3" id="KW-1185">Reference proteome</keyword>
<name>C2JYR4_LACRM</name>
<dbReference type="Proteomes" id="UP000004525">
    <property type="component" value="Unassembled WGS sequence"/>
</dbReference>
<dbReference type="InterPro" id="IPR015046">
    <property type="entry name" value="LciA_Immunity-like"/>
</dbReference>
<evidence type="ECO:0008006" key="4">
    <source>
        <dbReference type="Google" id="ProtNLM"/>
    </source>
</evidence>
<dbReference type="AlphaFoldDB" id="C2JYR4"/>
<accession>C2JYR4</accession>
<evidence type="ECO:0000313" key="3">
    <source>
        <dbReference type="Proteomes" id="UP000004525"/>
    </source>
</evidence>
<gene>
    <name evidence="2" type="ORF">HMPREF0539_2049</name>
</gene>
<evidence type="ECO:0000313" key="2">
    <source>
        <dbReference type="EMBL" id="EEN79747.1"/>
    </source>
</evidence>
<dbReference type="Pfam" id="PF08951">
    <property type="entry name" value="EntA_Immun"/>
    <property type="match status" value="1"/>
</dbReference>
<dbReference type="Gene3D" id="1.20.1440.50">
    <property type="entry name" value="Ta0600-like"/>
    <property type="match status" value="1"/>
</dbReference>
<dbReference type="InterPro" id="IPR023130">
    <property type="entry name" value="Ta0600-like_sf"/>
</dbReference>